<dbReference type="PANTHER" id="PTHR11785">
    <property type="entry name" value="AMINO ACID TRANSPORTER"/>
    <property type="match status" value="1"/>
</dbReference>
<feature type="transmembrane region" description="Helical" evidence="6">
    <location>
        <begin position="40"/>
        <end position="63"/>
    </location>
</feature>
<feature type="transmembrane region" description="Helical" evidence="6">
    <location>
        <begin position="69"/>
        <end position="92"/>
    </location>
</feature>
<feature type="transmembrane region" description="Helical" evidence="6">
    <location>
        <begin position="191"/>
        <end position="210"/>
    </location>
</feature>
<dbReference type="Proteomes" id="UP000735302">
    <property type="component" value="Unassembled WGS sequence"/>
</dbReference>
<evidence type="ECO:0000256" key="2">
    <source>
        <dbReference type="ARBA" id="ARBA00022692"/>
    </source>
</evidence>
<evidence type="ECO:0000313" key="7">
    <source>
        <dbReference type="EMBL" id="GFO49301.1"/>
    </source>
</evidence>
<comment type="subcellular location">
    <subcellularLocation>
        <location evidence="1">Membrane</location>
        <topology evidence="1">Multi-pass membrane protein</topology>
    </subcellularLocation>
</comment>
<feature type="transmembrane region" description="Helical" evidence="6">
    <location>
        <begin position="166"/>
        <end position="185"/>
    </location>
</feature>
<evidence type="ECO:0000256" key="1">
    <source>
        <dbReference type="ARBA" id="ARBA00004141"/>
    </source>
</evidence>
<feature type="transmembrane region" description="Helical" evidence="6">
    <location>
        <begin position="421"/>
        <end position="440"/>
    </location>
</feature>
<feature type="transmembrane region" description="Helical" evidence="6">
    <location>
        <begin position="267"/>
        <end position="286"/>
    </location>
</feature>
<protein>
    <submittedName>
        <fullName evidence="7">Y+l amino acid transporter 2</fullName>
    </submittedName>
</protein>
<dbReference type="EMBL" id="BLXT01008462">
    <property type="protein sequence ID" value="GFO49301.1"/>
    <property type="molecule type" value="Genomic_DNA"/>
</dbReference>
<feature type="transmembrane region" description="Helical" evidence="6">
    <location>
        <begin position="132"/>
        <end position="154"/>
    </location>
</feature>
<comment type="caution">
    <text evidence="7">The sequence shown here is derived from an EMBL/GenBank/DDBJ whole genome shotgun (WGS) entry which is preliminary data.</text>
</comment>
<dbReference type="PIRSF" id="PIRSF006060">
    <property type="entry name" value="AA_transporter"/>
    <property type="match status" value="1"/>
</dbReference>
<feature type="transmembrane region" description="Helical" evidence="6">
    <location>
        <begin position="316"/>
        <end position="341"/>
    </location>
</feature>
<dbReference type="AlphaFoldDB" id="A0AAV4DZM5"/>
<feature type="transmembrane region" description="Helical" evidence="6">
    <location>
        <begin position="104"/>
        <end position="126"/>
    </location>
</feature>
<dbReference type="Gene3D" id="1.20.1740.10">
    <property type="entry name" value="Amino acid/polyamine transporter I"/>
    <property type="match status" value="1"/>
</dbReference>
<evidence type="ECO:0000256" key="5">
    <source>
        <dbReference type="SAM" id="MobiDB-lite"/>
    </source>
</evidence>
<feature type="transmembrane region" description="Helical" evidence="6">
    <location>
        <begin position="389"/>
        <end position="409"/>
    </location>
</feature>
<dbReference type="GO" id="GO:0015179">
    <property type="term" value="F:L-amino acid transmembrane transporter activity"/>
    <property type="evidence" value="ECO:0007669"/>
    <property type="project" value="TreeGrafter"/>
</dbReference>
<dbReference type="GO" id="GO:0016020">
    <property type="term" value="C:membrane"/>
    <property type="evidence" value="ECO:0007669"/>
    <property type="project" value="UniProtKB-SubCell"/>
</dbReference>
<reference evidence="7 8" key="1">
    <citation type="journal article" date="2021" name="Elife">
        <title>Chloroplast acquisition without the gene transfer in kleptoplastic sea slugs, Plakobranchus ocellatus.</title>
        <authorList>
            <person name="Maeda T."/>
            <person name="Takahashi S."/>
            <person name="Yoshida T."/>
            <person name="Shimamura S."/>
            <person name="Takaki Y."/>
            <person name="Nagai Y."/>
            <person name="Toyoda A."/>
            <person name="Suzuki Y."/>
            <person name="Arimoto A."/>
            <person name="Ishii H."/>
            <person name="Satoh N."/>
            <person name="Nishiyama T."/>
            <person name="Hasebe M."/>
            <person name="Maruyama T."/>
            <person name="Minagawa J."/>
            <person name="Obokata J."/>
            <person name="Shigenobu S."/>
        </authorList>
    </citation>
    <scope>NUCLEOTIDE SEQUENCE [LARGE SCALE GENOMIC DNA]</scope>
</reference>
<feature type="compositionally biased region" description="Basic and acidic residues" evidence="5">
    <location>
        <begin position="13"/>
        <end position="22"/>
    </location>
</feature>
<organism evidence="7 8">
    <name type="scientific">Plakobranchus ocellatus</name>
    <dbReference type="NCBI Taxonomy" id="259542"/>
    <lineage>
        <taxon>Eukaryota</taxon>
        <taxon>Metazoa</taxon>
        <taxon>Spiralia</taxon>
        <taxon>Lophotrochozoa</taxon>
        <taxon>Mollusca</taxon>
        <taxon>Gastropoda</taxon>
        <taxon>Heterobranchia</taxon>
        <taxon>Euthyneura</taxon>
        <taxon>Panpulmonata</taxon>
        <taxon>Sacoglossa</taxon>
        <taxon>Placobranchoidea</taxon>
        <taxon>Plakobranchidae</taxon>
        <taxon>Plakobranchus</taxon>
    </lineage>
</organism>
<name>A0AAV4DZM5_9GAST</name>
<feature type="transmembrane region" description="Helical" evidence="6">
    <location>
        <begin position="446"/>
        <end position="465"/>
    </location>
</feature>
<accession>A0AAV4DZM5</accession>
<gene>
    <name evidence="7" type="ORF">PoB_007580600</name>
</gene>
<evidence type="ECO:0000313" key="8">
    <source>
        <dbReference type="Proteomes" id="UP000735302"/>
    </source>
</evidence>
<feature type="transmembrane region" description="Helical" evidence="6">
    <location>
        <begin position="362"/>
        <end position="383"/>
    </location>
</feature>
<feature type="region of interest" description="Disordered" evidence="5">
    <location>
        <begin position="1"/>
        <end position="23"/>
    </location>
</feature>
<proteinExistence type="predicted"/>
<dbReference type="InterPro" id="IPR050598">
    <property type="entry name" value="AminoAcid_Transporter"/>
</dbReference>
<feature type="compositionally biased region" description="Polar residues" evidence="5">
    <location>
        <begin position="1"/>
        <end position="11"/>
    </location>
</feature>
<dbReference type="PANTHER" id="PTHR11785:SF512">
    <property type="entry name" value="SOBREMESA, ISOFORM B"/>
    <property type="match status" value="1"/>
</dbReference>
<evidence type="ECO:0000256" key="6">
    <source>
        <dbReference type="SAM" id="Phobius"/>
    </source>
</evidence>
<keyword evidence="2 6" id="KW-0812">Transmembrane</keyword>
<feature type="transmembrane region" description="Helical" evidence="6">
    <location>
        <begin position="230"/>
        <end position="247"/>
    </location>
</feature>
<keyword evidence="3 6" id="KW-1133">Transmembrane helix</keyword>
<evidence type="ECO:0000256" key="3">
    <source>
        <dbReference type="ARBA" id="ARBA00022989"/>
    </source>
</evidence>
<evidence type="ECO:0000256" key="4">
    <source>
        <dbReference type="ARBA" id="ARBA00023136"/>
    </source>
</evidence>
<keyword evidence="8" id="KW-1185">Reference proteome</keyword>
<sequence length="495" mass="54693">MESLQRKNSIKPSLDEPKKEAAQDTMIVEKATELERSLGLFNTVTLMLSVTGHVAVFITPGIIIRLAGSLVSCLILWCLGSLAVYSMALCFIEMATIFQKAGGPYLYVTEAFGNIPGFLIAWGYIALISGPFLAFLSQTAALYIITAIVVDADCDSRWFKLCKQILAGWILLTMAYLNCAFLKVVVKLQNVLTMMRIVAIGLIIFCGLYISFTRTVENFDAPLEGSHVKLGSMALGFVFVIFSLGGWQAICPLTEEIHNPEKTMPRAIHISFAVQVSLYMLTYVSYLSVLNKAEVIGSSAIALLFCRRVWQPLVPIMSLLVSLACIGALNTGIMGHSRVLYAAARKGVMPSLLNTLHPTYKTPMMSIMALVLYGIFLICSGGSEEMMEFIGLFSLIMSLNVISGLLYLRYTQPLLERPYKVPTLVAIMQVWLALILLVLIVYQKPVLMSVGIAIYLSGIPVYIFLVKWSRKPKIFVDSVGKVTALCQKLFQQVHE</sequence>
<dbReference type="Pfam" id="PF13520">
    <property type="entry name" value="AA_permease_2"/>
    <property type="match status" value="1"/>
</dbReference>
<keyword evidence="4 6" id="KW-0472">Membrane</keyword>
<dbReference type="InterPro" id="IPR002293">
    <property type="entry name" value="AA/rel_permease1"/>
</dbReference>